<dbReference type="PROSITE" id="PS51891">
    <property type="entry name" value="CENP_V_GFA"/>
    <property type="match status" value="1"/>
</dbReference>
<evidence type="ECO:0000256" key="1">
    <source>
        <dbReference type="ARBA" id="ARBA00005495"/>
    </source>
</evidence>
<evidence type="ECO:0000313" key="7">
    <source>
        <dbReference type="Proteomes" id="UP001056384"/>
    </source>
</evidence>
<accession>A0A9Q9ASJ1</accession>
<sequence length="136" mass="14646">MPGKGSCVCGEWTYEYEGEPAGVAVCHCVPCRKTAGSNGSFNIVIPEANFKKLSGTDFLFERTGDSGKQVKYKNCGKCATVMIADIEAMPGVVLVKGGTVDDFAEDAKHAPQQEIYRKNAPEWCTPFSGAEQKQVS</sequence>
<evidence type="ECO:0000256" key="3">
    <source>
        <dbReference type="ARBA" id="ARBA00022833"/>
    </source>
</evidence>
<dbReference type="PANTHER" id="PTHR33337">
    <property type="entry name" value="GFA DOMAIN-CONTAINING PROTEIN"/>
    <property type="match status" value="1"/>
</dbReference>
<evidence type="ECO:0000313" key="6">
    <source>
        <dbReference type="EMBL" id="USW49961.1"/>
    </source>
</evidence>
<dbReference type="EMBL" id="CP099419">
    <property type="protein sequence ID" value="USW49961.1"/>
    <property type="molecule type" value="Genomic_DNA"/>
</dbReference>
<dbReference type="InterPro" id="IPR011057">
    <property type="entry name" value="Mss4-like_sf"/>
</dbReference>
<dbReference type="Gene3D" id="3.90.1590.10">
    <property type="entry name" value="glutathione-dependent formaldehyde- activating enzyme (gfa)"/>
    <property type="match status" value="1"/>
</dbReference>
<proteinExistence type="inferred from homology"/>
<comment type="similarity">
    <text evidence="1">Belongs to the Gfa family.</text>
</comment>
<evidence type="ECO:0000256" key="4">
    <source>
        <dbReference type="ARBA" id="ARBA00023239"/>
    </source>
</evidence>
<dbReference type="Pfam" id="PF04828">
    <property type="entry name" value="GFA"/>
    <property type="match status" value="1"/>
</dbReference>
<evidence type="ECO:0000259" key="5">
    <source>
        <dbReference type="PROSITE" id="PS51891"/>
    </source>
</evidence>
<evidence type="ECO:0000256" key="2">
    <source>
        <dbReference type="ARBA" id="ARBA00022723"/>
    </source>
</evidence>
<name>A0A9Q9ASJ1_9PEZI</name>
<keyword evidence="3" id="KW-0862">Zinc</keyword>
<gene>
    <name evidence="6" type="ORF">Slin15195_G032800</name>
</gene>
<reference evidence="6" key="1">
    <citation type="submission" date="2022-06" db="EMBL/GenBank/DDBJ databases">
        <title>Complete genome sequences of two strains of the flax pathogen Septoria linicola.</title>
        <authorList>
            <person name="Lapalu N."/>
            <person name="Simon A."/>
            <person name="Demenou B."/>
            <person name="Paumier D."/>
            <person name="Guillot M.-P."/>
            <person name="Gout L."/>
            <person name="Valade R."/>
        </authorList>
    </citation>
    <scope>NUCLEOTIDE SEQUENCE</scope>
    <source>
        <strain evidence="6">SE15195</strain>
    </source>
</reference>
<dbReference type="PANTHER" id="PTHR33337:SF30">
    <property type="entry name" value="DUF636 DOMAIN PROTEIN (AFU_ORTHOLOGUE AFUA_1G03180)"/>
    <property type="match status" value="1"/>
</dbReference>
<dbReference type="GO" id="GO:0016846">
    <property type="term" value="F:carbon-sulfur lyase activity"/>
    <property type="evidence" value="ECO:0007669"/>
    <property type="project" value="InterPro"/>
</dbReference>
<dbReference type="InterPro" id="IPR006913">
    <property type="entry name" value="CENP-V/GFA"/>
</dbReference>
<dbReference type="AlphaFoldDB" id="A0A9Q9ASJ1"/>
<keyword evidence="2" id="KW-0479">Metal-binding</keyword>
<keyword evidence="7" id="KW-1185">Reference proteome</keyword>
<protein>
    <submittedName>
        <fullName evidence="6">CENP-V/GFA domain, Mss4-like superfamily protein</fullName>
    </submittedName>
</protein>
<organism evidence="6 7">
    <name type="scientific">Septoria linicola</name>
    <dbReference type="NCBI Taxonomy" id="215465"/>
    <lineage>
        <taxon>Eukaryota</taxon>
        <taxon>Fungi</taxon>
        <taxon>Dikarya</taxon>
        <taxon>Ascomycota</taxon>
        <taxon>Pezizomycotina</taxon>
        <taxon>Dothideomycetes</taxon>
        <taxon>Dothideomycetidae</taxon>
        <taxon>Mycosphaerellales</taxon>
        <taxon>Mycosphaerellaceae</taxon>
        <taxon>Septoria</taxon>
    </lineage>
</organism>
<keyword evidence="4" id="KW-0456">Lyase</keyword>
<feature type="domain" description="CENP-V/GFA" evidence="5">
    <location>
        <begin position="3"/>
        <end position="124"/>
    </location>
</feature>
<dbReference type="Proteomes" id="UP001056384">
    <property type="component" value="Chromosome 2"/>
</dbReference>
<dbReference type="GO" id="GO:0046872">
    <property type="term" value="F:metal ion binding"/>
    <property type="evidence" value="ECO:0007669"/>
    <property type="project" value="UniProtKB-KW"/>
</dbReference>
<dbReference type="SUPFAM" id="SSF51316">
    <property type="entry name" value="Mss4-like"/>
    <property type="match status" value="1"/>
</dbReference>
<dbReference type="OrthoDB" id="428768at2759"/>